<dbReference type="SUPFAM" id="SSF52540">
    <property type="entry name" value="P-loop containing nucleoside triphosphate hydrolases"/>
    <property type="match status" value="1"/>
</dbReference>
<dbReference type="PROSITE" id="PS50893">
    <property type="entry name" value="ABC_TRANSPORTER_2"/>
    <property type="match status" value="1"/>
</dbReference>
<dbReference type="Proteomes" id="UP001431783">
    <property type="component" value="Unassembled WGS sequence"/>
</dbReference>
<evidence type="ECO:0000256" key="1">
    <source>
        <dbReference type="ARBA" id="ARBA00004141"/>
    </source>
</evidence>
<feature type="transmembrane region" description="Helical" evidence="9">
    <location>
        <begin position="386"/>
        <end position="407"/>
    </location>
</feature>
<evidence type="ECO:0000256" key="5">
    <source>
        <dbReference type="ARBA" id="ARBA00022741"/>
    </source>
</evidence>
<dbReference type="InterPro" id="IPR003593">
    <property type="entry name" value="AAA+_ATPase"/>
</dbReference>
<dbReference type="GO" id="GO:0005524">
    <property type="term" value="F:ATP binding"/>
    <property type="evidence" value="ECO:0007669"/>
    <property type="project" value="UniProtKB-KW"/>
</dbReference>
<dbReference type="InterPro" id="IPR027417">
    <property type="entry name" value="P-loop_NTPase"/>
</dbReference>
<keyword evidence="4 9" id="KW-0812">Transmembrane</keyword>
<keyword evidence="12" id="KW-1185">Reference proteome</keyword>
<feature type="transmembrane region" description="Helical" evidence="9">
    <location>
        <begin position="428"/>
        <end position="454"/>
    </location>
</feature>
<evidence type="ECO:0000259" key="10">
    <source>
        <dbReference type="PROSITE" id="PS50893"/>
    </source>
</evidence>
<name>A0AAW1TRV1_9CUCU</name>
<evidence type="ECO:0000256" key="8">
    <source>
        <dbReference type="ARBA" id="ARBA00023136"/>
    </source>
</evidence>
<evidence type="ECO:0000256" key="9">
    <source>
        <dbReference type="SAM" id="Phobius"/>
    </source>
</evidence>
<gene>
    <name evidence="11" type="ORF">WA026_009972</name>
</gene>
<dbReference type="Pfam" id="PF00005">
    <property type="entry name" value="ABC_tran"/>
    <property type="match status" value="1"/>
</dbReference>
<protein>
    <recommendedName>
        <fullName evidence="10">ABC transporter domain-containing protein</fullName>
    </recommendedName>
</protein>
<evidence type="ECO:0000313" key="11">
    <source>
        <dbReference type="EMBL" id="KAK9871012.1"/>
    </source>
</evidence>
<comment type="similarity">
    <text evidence="2">Belongs to the ABC transporter superfamily. ABCG family. Eye pigment precursor importer (TC 3.A.1.204) subfamily.</text>
</comment>
<comment type="caution">
    <text evidence="11">The sequence shown here is derived from an EMBL/GenBank/DDBJ whole genome shotgun (WGS) entry which is preliminary data.</text>
</comment>
<reference evidence="11 12" key="1">
    <citation type="submission" date="2023-03" db="EMBL/GenBank/DDBJ databases">
        <title>Genome insight into feeding habits of ladybird beetles.</title>
        <authorList>
            <person name="Li H.-S."/>
            <person name="Huang Y.-H."/>
            <person name="Pang H."/>
        </authorList>
    </citation>
    <scope>NUCLEOTIDE SEQUENCE [LARGE SCALE GENOMIC DNA]</scope>
    <source>
        <strain evidence="11">SYSU_2023b</strain>
        <tissue evidence="11">Whole body</tissue>
    </source>
</reference>
<keyword evidence="7 9" id="KW-1133">Transmembrane helix</keyword>
<dbReference type="PANTHER" id="PTHR48041">
    <property type="entry name" value="ABC TRANSPORTER G FAMILY MEMBER 28"/>
    <property type="match status" value="1"/>
</dbReference>
<evidence type="ECO:0000313" key="12">
    <source>
        <dbReference type="Proteomes" id="UP001431783"/>
    </source>
</evidence>
<dbReference type="EMBL" id="JARQZJ010000004">
    <property type="protein sequence ID" value="KAK9871012.1"/>
    <property type="molecule type" value="Genomic_DNA"/>
</dbReference>
<dbReference type="InterPro" id="IPR017871">
    <property type="entry name" value="ABC_transporter-like_CS"/>
</dbReference>
<evidence type="ECO:0000256" key="3">
    <source>
        <dbReference type="ARBA" id="ARBA00022448"/>
    </source>
</evidence>
<proteinExistence type="inferred from homology"/>
<dbReference type="Gene3D" id="3.40.50.300">
    <property type="entry name" value="P-loop containing nucleotide triphosphate hydrolases"/>
    <property type="match status" value="1"/>
</dbReference>
<keyword evidence="3" id="KW-0813">Transport</keyword>
<dbReference type="CDD" id="cd03213">
    <property type="entry name" value="ABCG_EPDR"/>
    <property type="match status" value="1"/>
</dbReference>
<dbReference type="SMART" id="SM00382">
    <property type="entry name" value="AAA"/>
    <property type="match status" value="1"/>
</dbReference>
<dbReference type="GO" id="GO:0016887">
    <property type="term" value="F:ATP hydrolysis activity"/>
    <property type="evidence" value="ECO:0007669"/>
    <property type="project" value="InterPro"/>
</dbReference>
<dbReference type="GO" id="GO:0140359">
    <property type="term" value="F:ABC-type transporter activity"/>
    <property type="evidence" value="ECO:0007669"/>
    <property type="project" value="InterPro"/>
</dbReference>
<dbReference type="InterPro" id="IPR050352">
    <property type="entry name" value="ABCG_transporters"/>
</dbReference>
<evidence type="ECO:0000256" key="7">
    <source>
        <dbReference type="ARBA" id="ARBA00022989"/>
    </source>
</evidence>
<dbReference type="AlphaFoldDB" id="A0AAW1TRV1"/>
<feature type="domain" description="ABC transporter" evidence="10">
    <location>
        <begin position="20"/>
        <end position="257"/>
    </location>
</feature>
<feature type="transmembrane region" description="Helical" evidence="9">
    <location>
        <begin position="466"/>
        <end position="488"/>
    </location>
</feature>
<evidence type="ECO:0000256" key="6">
    <source>
        <dbReference type="ARBA" id="ARBA00022840"/>
    </source>
</evidence>
<organism evidence="11 12">
    <name type="scientific">Henosepilachna vigintioctopunctata</name>
    <dbReference type="NCBI Taxonomy" id="420089"/>
    <lineage>
        <taxon>Eukaryota</taxon>
        <taxon>Metazoa</taxon>
        <taxon>Ecdysozoa</taxon>
        <taxon>Arthropoda</taxon>
        <taxon>Hexapoda</taxon>
        <taxon>Insecta</taxon>
        <taxon>Pterygota</taxon>
        <taxon>Neoptera</taxon>
        <taxon>Endopterygota</taxon>
        <taxon>Coleoptera</taxon>
        <taxon>Polyphaga</taxon>
        <taxon>Cucujiformia</taxon>
        <taxon>Coccinelloidea</taxon>
        <taxon>Coccinellidae</taxon>
        <taxon>Epilachninae</taxon>
        <taxon>Epilachnini</taxon>
        <taxon>Henosepilachna</taxon>
    </lineage>
</organism>
<dbReference type="PROSITE" id="PS00211">
    <property type="entry name" value="ABC_TRANSPORTER_1"/>
    <property type="match status" value="1"/>
</dbReference>
<evidence type="ECO:0000256" key="2">
    <source>
        <dbReference type="ARBA" id="ARBA00005814"/>
    </source>
</evidence>
<keyword evidence="6" id="KW-0067">ATP-binding</keyword>
<feature type="transmembrane region" description="Helical" evidence="9">
    <location>
        <begin position="577"/>
        <end position="602"/>
    </location>
</feature>
<keyword evidence="5" id="KW-0547">Nucleotide-binding</keyword>
<dbReference type="InterPro" id="IPR013525">
    <property type="entry name" value="ABC2_TM"/>
</dbReference>
<sequence length="627" mass="70517">MKTIVVHNDPVLYYKSFKIVRSRNAVYNGTMHISSKLILRGVSGKFVSGQLTAILGPSGSGKSSLLNILAAYKSEGTTGNILVNGKTRNEKNFRKISRYIMQDDYVQPYLTVQESMVIAANLKLGSCETAEKKEIMIAEILDLLRLNLCKNTLAKGLSGGEKKRLSIALEMLNNPAVIFLDEPTTGLDDVACSQCIGLLKLLAELGRTVICAVHTPSAKLFSIFDNVYIVSQGQCVYQGYGPSVVPFLASIGLVCPLSYSPADFMMEVCSKEYGDFHNKMVSIVENGHNMVDNKERRTSTGQTDSTAMDEIEDISDSNQKYVNMDETGSTFFDKYLILSERLWIQIWRDKSSLLMKCIVYLFLSLLYGNIFIGIGNDGSKTLYNFGLFYLCIIFYMYIPMMPVLLWFPQEIKILKREHFNKWYGLAPYYLALTVTSIPIQMVLTFVFTGITYTLTDQPIEIDRMLLFYFICVLTGLVAESLGILIGALCDITNALFIGTCVKIPMMLLATHGYGYGGEAMPQWIRIAMRFMYLRYSMEGISGVMLRNRLPVPCPEEKDLCIYTDLNYFLHIMGMSDAVLWIDIVALIVFLFIFKAAGYYVLLQRLSPNKMSRTVNVVVKLVKSHFGP</sequence>
<feature type="transmembrane region" description="Helical" evidence="9">
    <location>
        <begin position="495"/>
        <end position="515"/>
    </location>
</feature>
<keyword evidence="8 9" id="KW-0472">Membrane</keyword>
<dbReference type="InterPro" id="IPR003439">
    <property type="entry name" value="ABC_transporter-like_ATP-bd"/>
</dbReference>
<evidence type="ECO:0000256" key="4">
    <source>
        <dbReference type="ARBA" id="ARBA00022692"/>
    </source>
</evidence>
<feature type="transmembrane region" description="Helical" evidence="9">
    <location>
        <begin position="353"/>
        <end position="374"/>
    </location>
</feature>
<dbReference type="Pfam" id="PF01061">
    <property type="entry name" value="ABC2_membrane"/>
    <property type="match status" value="1"/>
</dbReference>
<dbReference type="FunFam" id="3.40.50.300:FF:001077">
    <property type="entry name" value="Uncharacterized protein, isoform A"/>
    <property type="match status" value="1"/>
</dbReference>
<comment type="subcellular location">
    <subcellularLocation>
        <location evidence="1">Membrane</location>
        <topology evidence="1">Multi-pass membrane protein</topology>
    </subcellularLocation>
</comment>
<dbReference type="GO" id="GO:0005886">
    <property type="term" value="C:plasma membrane"/>
    <property type="evidence" value="ECO:0007669"/>
    <property type="project" value="TreeGrafter"/>
</dbReference>
<dbReference type="PANTHER" id="PTHR48041:SF15">
    <property type="entry name" value="FI05267P"/>
    <property type="match status" value="1"/>
</dbReference>
<accession>A0AAW1TRV1</accession>